<dbReference type="Proteomes" id="UP000515163">
    <property type="component" value="Unplaced"/>
</dbReference>
<feature type="region of interest" description="Disordered" evidence="1">
    <location>
        <begin position="1311"/>
        <end position="1369"/>
    </location>
</feature>
<protein>
    <submittedName>
        <fullName evidence="9">Fanconi anemia group I protein-like</fullName>
    </submittedName>
</protein>
<dbReference type="InterPro" id="IPR029314">
    <property type="entry name" value="FANCI_S4"/>
</dbReference>
<evidence type="ECO:0000313" key="8">
    <source>
        <dbReference type="Proteomes" id="UP000515163"/>
    </source>
</evidence>
<feature type="compositionally biased region" description="Basic and acidic residues" evidence="1">
    <location>
        <begin position="1334"/>
        <end position="1347"/>
    </location>
</feature>
<dbReference type="CDD" id="cd11720">
    <property type="entry name" value="FANCI"/>
    <property type="match status" value="1"/>
</dbReference>
<gene>
    <name evidence="9" type="primary">LOC116291259</name>
</gene>
<dbReference type="PANTHER" id="PTHR21818:SF0">
    <property type="entry name" value="FANCONI ANEMIA GROUP I PROTEIN"/>
    <property type="match status" value="1"/>
</dbReference>
<dbReference type="Pfam" id="PF14677">
    <property type="entry name" value="FANCI_S3"/>
    <property type="match status" value="1"/>
</dbReference>
<feature type="domain" description="FANCI solenoid 1" evidence="2">
    <location>
        <begin position="65"/>
        <end position="282"/>
    </location>
</feature>
<name>A0A6P8HNL4_ACTTE</name>
<feature type="domain" description="FANCI solenoid 2" evidence="3">
    <location>
        <begin position="379"/>
        <end position="536"/>
    </location>
</feature>
<reference evidence="9" key="1">
    <citation type="submission" date="2025-08" db="UniProtKB">
        <authorList>
            <consortium name="RefSeq"/>
        </authorList>
    </citation>
    <scope>IDENTIFICATION</scope>
    <source>
        <tissue evidence="9">Tentacle</tissue>
    </source>
</reference>
<evidence type="ECO:0000256" key="1">
    <source>
        <dbReference type="SAM" id="MobiDB-lite"/>
    </source>
</evidence>
<dbReference type="InterPro" id="IPR029315">
    <property type="entry name" value="FANCI_S2"/>
</dbReference>
<proteinExistence type="predicted"/>
<evidence type="ECO:0000313" key="9">
    <source>
        <dbReference type="RefSeq" id="XP_031554270.1"/>
    </source>
</evidence>
<accession>A0A6P8HNL4</accession>
<feature type="compositionally biased region" description="Acidic residues" evidence="1">
    <location>
        <begin position="1319"/>
        <end position="1333"/>
    </location>
</feature>
<dbReference type="GeneID" id="116291259"/>
<dbReference type="Pfam" id="PF14679">
    <property type="entry name" value="FANCI_HD1"/>
    <property type="match status" value="1"/>
</dbReference>
<dbReference type="Pfam" id="PF14675">
    <property type="entry name" value="FANCI_S1"/>
    <property type="match status" value="1"/>
</dbReference>
<evidence type="ECO:0000259" key="6">
    <source>
        <dbReference type="Pfam" id="PF14679"/>
    </source>
</evidence>
<sequence length="1369" mass="153124">MNKNIVRLADEGNVSALTKTLAEVQLEELGEILEERALEEKADTVSFIRAVLKGSSCNTSDGLKRTMYMYKQTIKLLNNGEITNKVSTDIVGFLLMELDALPGKALAELADVFLDAIKEGSVSGKSLELLPKVLSAVAAKESVPLTTDCGGEMSGPEYKRQILNSLCSSRWDSQCVIHLAAMFRDVPMSSEELRFVIDKLQRMFKELDLQELPPLVYQLLLLSTKGHKNLVLQGVLSFFNEQDEACREEEKAQNHDGVQSISKEQLRHMEGTIILHITFAIKQDQNLGKELIKFLKASQSSPGKILTPFTVALSLSVAQIHRFEETVFDILKSSILRSFKDEERQRQSKWIKENIPECFKVQDFILETVQNSLFGWDHVTQGLVQLGFLLMDSYGPRVFETHALEHLSPTQQACELGSKVLLNTFKGHEMVRAEILEQILNRVVTKATTPVGHFINLLSSTVRSAPHVLLESLPKVKEALDYLSFLPPRTAEGLLKALQPLMKISLSLRDSLILVLRKAMFSRQVDARKIAVTGFLQLLKHFKVLGSGGLGSSQASSQASVSFSQCSQVQVDVHIRGGAGNEALCLEILGNLRRCFTQQSDVRILLYEGLYDVMCHNPQLRQPILDALYVQFQKYYETEDDVTPPIKLDPCLSASGEQVFLAEPLAHLLSALQHCTLWCGDHTSEEDDDQDNVEHLFNEVEDLLQSLTRRMIKSEMEDFELDKSADFSPTTSVGMKNSFLANLVLGVCELLLEFTFTEGEFSTQSIEEVTQLFAVYHQLEDILKEKSVVQGKKSRPWGSKQQSSSTSLLSLGCVAQLCTALFSDLTPSHQQGLMPLRSVADFVRYVLNVTLQKLKQISESGTCSGPRGRNKEHIYKQCHSIARVFLKHVSGNSCINDDRVKKDKSKKLSSLCLEGLCIVVNIVCCHYKDKLSHFLAIIDLSGESRSDQIDQDDEQEHIYSTIKIFQQLIISIISSDTQDSDISVKDTHTLINVISLLTHHLDPDSQQFAHLQCWVQRICKEHNVDDMTLSKALVTLLFSLTFQSKTGTSMIREMAQDIHSQLGDVDEEIEVENRTHFAIVNPRTAAPTIALIVVNQMDKILDELDWTMSKIRGDLAVTQSTPSNAKMPDSPDNTQRTTLESAVCVRLTGLVMALHELSQSALPEGPCTESTVKVLTKLYVTLATCGKYYMALYNQRLGHLPPKFEKLVKLTGTHLSQQVYAMITYIQAVQTQSLQEMAASSKGKAKDKKRAQNMAGKAKVMKEMKSIPNLIYAIEQYEKFLIQLSKKSKINLMEHFKRSTARDFRINGATLEAALRDDPSDEEDEDGSESESEEPPKKKGKNEEGKPRGGKMSLKQKKAAKQALAVPNN</sequence>
<dbReference type="InParanoid" id="A0A6P8HNL4"/>
<evidence type="ECO:0000259" key="4">
    <source>
        <dbReference type="Pfam" id="PF14677"/>
    </source>
</evidence>
<dbReference type="FunCoup" id="A0A6P8HNL4">
    <property type="interactions" value="1853"/>
</dbReference>
<dbReference type="OrthoDB" id="195089at2759"/>
<organism evidence="8 9">
    <name type="scientific">Actinia tenebrosa</name>
    <name type="common">Australian red waratah sea anemone</name>
    <dbReference type="NCBI Taxonomy" id="6105"/>
    <lineage>
        <taxon>Eukaryota</taxon>
        <taxon>Metazoa</taxon>
        <taxon>Cnidaria</taxon>
        <taxon>Anthozoa</taxon>
        <taxon>Hexacorallia</taxon>
        <taxon>Actiniaria</taxon>
        <taxon>Actiniidae</taxon>
        <taxon>Actinia</taxon>
    </lineage>
</organism>
<dbReference type="Pfam" id="PF14680">
    <property type="entry name" value="FANCI_HD2"/>
    <property type="match status" value="1"/>
</dbReference>
<dbReference type="InterPro" id="IPR029312">
    <property type="entry name" value="FANCI_HD2"/>
</dbReference>
<feature type="domain" description="FANCI solenoid 3" evidence="4">
    <location>
        <begin position="808"/>
        <end position="1037"/>
    </location>
</feature>
<evidence type="ECO:0000259" key="3">
    <source>
        <dbReference type="Pfam" id="PF14676"/>
    </source>
</evidence>
<feature type="domain" description="FANCI helical" evidence="7">
    <location>
        <begin position="555"/>
        <end position="784"/>
    </location>
</feature>
<dbReference type="InterPro" id="IPR029313">
    <property type="entry name" value="FANCI_S3"/>
</dbReference>
<dbReference type="RefSeq" id="XP_031554270.1">
    <property type="nucleotide sequence ID" value="XM_031698410.1"/>
</dbReference>
<dbReference type="Pfam" id="PF14678">
    <property type="entry name" value="FANCI_S4"/>
    <property type="match status" value="1"/>
</dbReference>
<dbReference type="InterPro" id="IPR029310">
    <property type="entry name" value="FANCI_HD1"/>
</dbReference>
<dbReference type="InterPro" id="IPR029308">
    <property type="entry name" value="FANCI_S1"/>
</dbReference>
<dbReference type="GO" id="GO:0070182">
    <property type="term" value="F:DNA polymerase binding"/>
    <property type="evidence" value="ECO:0007669"/>
    <property type="project" value="TreeGrafter"/>
</dbReference>
<evidence type="ECO:0000259" key="2">
    <source>
        <dbReference type="Pfam" id="PF14675"/>
    </source>
</evidence>
<evidence type="ECO:0000259" key="5">
    <source>
        <dbReference type="Pfam" id="PF14678"/>
    </source>
</evidence>
<feature type="domain" description="FANCI helical" evidence="6">
    <location>
        <begin position="286"/>
        <end position="371"/>
    </location>
</feature>
<dbReference type="GO" id="GO:0006281">
    <property type="term" value="P:DNA repair"/>
    <property type="evidence" value="ECO:0007669"/>
    <property type="project" value="InterPro"/>
</dbReference>
<keyword evidence="8" id="KW-1185">Reference proteome</keyword>
<dbReference type="PANTHER" id="PTHR21818">
    <property type="entry name" value="BC025462 PROTEIN"/>
    <property type="match status" value="1"/>
</dbReference>
<dbReference type="Pfam" id="PF14676">
    <property type="entry name" value="FANCI_S2"/>
    <property type="match status" value="1"/>
</dbReference>
<dbReference type="KEGG" id="aten:116291259"/>
<evidence type="ECO:0000259" key="7">
    <source>
        <dbReference type="Pfam" id="PF14680"/>
    </source>
</evidence>
<dbReference type="InterPro" id="IPR026171">
    <property type="entry name" value="FANCI"/>
</dbReference>
<feature type="domain" description="FANCI solenoid 4" evidence="5">
    <location>
        <begin position="1051"/>
        <end position="1312"/>
    </location>
</feature>